<gene>
    <name evidence="4" type="ORF">E3Q01_02993</name>
    <name evidence="3" type="ORF">E3Q02_02914</name>
    <name evidence="2" type="ORF">E3Q22_03512</name>
</gene>
<evidence type="ECO:0000313" key="2">
    <source>
        <dbReference type="EMBL" id="TIB76543.1"/>
    </source>
</evidence>
<evidence type="ECO:0000313" key="3">
    <source>
        <dbReference type="EMBL" id="TIC63746.1"/>
    </source>
</evidence>
<proteinExistence type="predicted"/>
<evidence type="ECO:0000256" key="1">
    <source>
        <dbReference type="SAM" id="SignalP"/>
    </source>
</evidence>
<dbReference type="Proteomes" id="UP000309601">
    <property type="component" value="Unassembled WGS sequence"/>
</dbReference>
<evidence type="ECO:0000313" key="4">
    <source>
        <dbReference type="EMBL" id="TIC64070.1"/>
    </source>
</evidence>
<feature type="chain" id="PRO_5044609228" description="Secreted protein" evidence="1">
    <location>
        <begin position="27"/>
        <end position="89"/>
    </location>
</feature>
<dbReference type="EMBL" id="SPRW01000033">
    <property type="protein sequence ID" value="TIC63746.1"/>
    <property type="molecule type" value="Genomic_DNA"/>
</dbReference>
<dbReference type="Proteomes" id="UP000310685">
    <property type="component" value="Unassembled WGS sequence"/>
</dbReference>
<keyword evidence="1" id="KW-0732">Signal</keyword>
<reference evidence="5 6" key="1">
    <citation type="submission" date="2019-03" db="EMBL/GenBank/DDBJ databases">
        <title>Sequencing 25 genomes of Wallemia mellicola.</title>
        <authorList>
            <person name="Gostincar C."/>
        </authorList>
    </citation>
    <scope>NUCLEOTIDE SEQUENCE [LARGE SCALE GENOMIC DNA]</scope>
    <source>
        <strain evidence="3 5">EXF-1274</strain>
        <strain evidence="2 6">EXF-6152</strain>
        <strain evidence="4 7">EXF-757</strain>
    </source>
</reference>
<comment type="caution">
    <text evidence="4">The sequence shown here is derived from an EMBL/GenBank/DDBJ whole genome shotgun (WGS) entry which is preliminary data.</text>
</comment>
<dbReference type="Proteomes" id="UP000310708">
    <property type="component" value="Unassembled WGS sequence"/>
</dbReference>
<evidence type="ECO:0000313" key="5">
    <source>
        <dbReference type="Proteomes" id="UP000309601"/>
    </source>
</evidence>
<dbReference type="EMBL" id="SPRX01000038">
    <property type="protein sequence ID" value="TIC64070.1"/>
    <property type="molecule type" value="Genomic_DNA"/>
</dbReference>
<feature type="signal peptide" evidence="1">
    <location>
        <begin position="1"/>
        <end position="26"/>
    </location>
</feature>
<evidence type="ECO:0008006" key="8">
    <source>
        <dbReference type="Google" id="ProtNLM"/>
    </source>
</evidence>
<sequence>MLIVFMILILSLIVALIHHCLPSVCGTRPIFGFQQTKSQPFYHMKSNFPSVLYSLVTFPSTPFQKVLSPSQSSQVQRLERIRIHFILYL</sequence>
<protein>
    <recommendedName>
        <fullName evidence="8">Secreted protein</fullName>
    </recommendedName>
</protein>
<evidence type="ECO:0000313" key="6">
    <source>
        <dbReference type="Proteomes" id="UP000310685"/>
    </source>
</evidence>
<dbReference type="EMBL" id="SPRC01000045">
    <property type="protein sequence ID" value="TIB76543.1"/>
    <property type="molecule type" value="Genomic_DNA"/>
</dbReference>
<name>A0A4T0P238_9BASI</name>
<accession>A0A4T0P238</accession>
<evidence type="ECO:0000313" key="7">
    <source>
        <dbReference type="Proteomes" id="UP000310708"/>
    </source>
</evidence>
<organism evidence="4 7">
    <name type="scientific">Wallemia mellicola</name>
    <dbReference type="NCBI Taxonomy" id="1708541"/>
    <lineage>
        <taxon>Eukaryota</taxon>
        <taxon>Fungi</taxon>
        <taxon>Dikarya</taxon>
        <taxon>Basidiomycota</taxon>
        <taxon>Wallemiomycotina</taxon>
        <taxon>Wallemiomycetes</taxon>
        <taxon>Wallemiales</taxon>
        <taxon>Wallemiaceae</taxon>
        <taxon>Wallemia</taxon>
    </lineage>
</organism>
<dbReference type="AlphaFoldDB" id="A0A4T0P238"/>